<feature type="compositionally biased region" description="Polar residues" evidence="1">
    <location>
        <begin position="254"/>
        <end position="264"/>
    </location>
</feature>
<feature type="region of interest" description="Disordered" evidence="1">
    <location>
        <begin position="246"/>
        <end position="281"/>
    </location>
</feature>
<dbReference type="RefSeq" id="XP_001609907.1">
    <property type="nucleotide sequence ID" value="XM_001609857.1"/>
</dbReference>
<dbReference type="GeneID" id="5478136"/>
<accession>A7ATS8</accession>
<reference evidence="2 3" key="1">
    <citation type="journal article" date="2007" name="PLoS Pathog.">
        <title>Genome sequence of Babesia bovis and comparative analysis of apicomplexan hemoprotozoa.</title>
        <authorList>
            <person name="Brayton K.A."/>
            <person name="Lau A.O.T."/>
            <person name="Herndon D.R."/>
            <person name="Hannick L."/>
            <person name="Kappmeyer L.S."/>
            <person name="Berens S.J."/>
            <person name="Bidwell S.L."/>
            <person name="Brown W.C."/>
            <person name="Crabtree J."/>
            <person name="Fadrosh D."/>
            <person name="Feldblum T."/>
            <person name="Forberger H.A."/>
            <person name="Haas B.J."/>
            <person name="Howell J.M."/>
            <person name="Khouri H."/>
            <person name="Koo H."/>
            <person name="Mann D.J."/>
            <person name="Norimine J."/>
            <person name="Paulsen I.T."/>
            <person name="Radune D."/>
            <person name="Ren Q."/>
            <person name="Smith R.K. Jr."/>
            <person name="Suarez C.E."/>
            <person name="White O."/>
            <person name="Wortman J.R."/>
            <person name="Knowles D.P. Jr."/>
            <person name="McElwain T.F."/>
            <person name="Nene V.M."/>
        </authorList>
    </citation>
    <scope>NUCLEOTIDE SEQUENCE [LARGE SCALE GENOMIC DNA]</scope>
    <source>
        <strain evidence="2">T2Bo</strain>
    </source>
</reference>
<dbReference type="KEGG" id="bbo:BBOV_II003840"/>
<dbReference type="VEuPathDB" id="PiroplasmaDB:BBOV_II003840"/>
<evidence type="ECO:0000256" key="1">
    <source>
        <dbReference type="SAM" id="MobiDB-lite"/>
    </source>
</evidence>
<name>A7ATS8_BABBO</name>
<dbReference type="EMBL" id="AAXT01000003">
    <property type="protein sequence ID" value="EDO06339.1"/>
    <property type="molecule type" value="Genomic_DNA"/>
</dbReference>
<evidence type="ECO:0000313" key="2">
    <source>
        <dbReference type="EMBL" id="EDO06339.1"/>
    </source>
</evidence>
<gene>
    <name evidence="2" type="ORF">BBOV_II003840</name>
</gene>
<dbReference type="eggNOG" id="ENOG502QXPF">
    <property type="taxonomic scope" value="Eukaryota"/>
</dbReference>
<organism evidence="2 3">
    <name type="scientific">Babesia bovis</name>
    <dbReference type="NCBI Taxonomy" id="5865"/>
    <lineage>
        <taxon>Eukaryota</taxon>
        <taxon>Sar</taxon>
        <taxon>Alveolata</taxon>
        <taxon>Apicomplexa</taxon>
        <taxon>Aconoidasida</taxon>
        <taxon>Piroplasmida</taxon>
        <taxon>Babesiidae</taxon>
        <taxon>Babesia</taxon>
    </lineage>
</organism>
<dbReference type="OMA" id="YIANRLC"/>
<sequence>MAGIELLSKPSNRPLIDVRSNIANDLRQKSIAKEIEHRRDIDRNSGPNVSNQTAFRSLKAGDLGSVNSTNRIYSRIDESLSNAKNALRDLRVPDIDIEDVKQEYIQKVGKDYSAVGLTSYLLAQKDAREYRERCFRILSWKAKSAAADGMLDTSDTPFFSNSGTQSIRKRTPDDVLLTNLGSDNGISAFHSPDGLFISPTRPDRSFGLGSPFAAQAGLINGDPLFSDASDVDDYFTIGPMKGNEGSHSVGFDFNRSQGIPSQRSDAPVQHSPEGASAESQQSRLRIVEELLKEHRHIIPEDVDLNTLSYAEKRQLLRELGFGDDYIANRLCDRSAGSQKRRPKKLTPLEAFSMYDRQDINESMQVHKDLSLEFSRYVKSNEPPSVTSEALSGTHETYSSLKARLGL</sequence>
<evidence type="ECO:0000313" key="3">
    <source>
        <dbReference type="Proteomes" id="UP000002173"/>
    </source>
</evidence>
<dbReference type="InParanoid" id="A7ATS8"/>
<dbReference type="Proteomes" id="UP000002173">
    <property type="component" value="Unassembled WGS sequence"/>
</dbReference>
<protein>
    <submittedName>
        <fullName evidence="2">Uncharacterized protein</fullName>
    </submittedName>
</protein>
<reference evidence="3" key="3">
    <citation type="journal article" date="2021" name="Int. J. Parasitol.">
        <title>Comparative analysis of gene expression between Babesia bovis blood stages and kinetes allowed by improved genome annotation.</title>
        <authorList>
            <person name="Ueti M.W."/>
            <person name="Johnson W.C."/>
            <person name="Kappmeyer L.S."/>
            <person name="Herndon D.R."/>
            <person name="Mousel M.R."/>
            <person name="Reif K.E."/>
            <person name="Taus N.S."/>
            <person name="Ifeonu O.O."/>
            <person name="Silva J.C."/>
            <person name="Suarez C.E."/>
            <person name="Brayton K.A."/>
        </authorList>
    </citation>
    <scope>NUCLEOTIDE SEQUENCE [LARGE SCALE GENOMIC DNA]</scope>
</reference>
<reference evidence="3" key="2">
    <citation type="journal article" date="2020" name="Data Brief">
        <title>Transcriptome dataset of Babesia bovis life stages within vertebrate and invertebrate hosts.</title>
        <authorList>
            <person name="Ueti M.W."/>
            <person name="Johnson W.C."/>
            <person name="Kappmeyer L.S."/>
            <person name="Herndon D.R."/>
            <person name="Mousel M.R."/>
            <person name="Reif K.E."/>
            <person name="Taus N.S."/>
            <person name="Ifeonu O.O."/>
            <person name="Silva J.C."/>
            <person name="Suarez C.E."/>
            <person name="Brayton K.A."/>
        </authorList>
    </citation>
    <scope>NUCLEOTIDE SEQUENCE [LARGE SCALE GENOMIC DNA]</scope>
</reference>
<proteinExistence type="predicted"/>
<comment type="caution">
    <text evidence="2">The sequence shown here is derived from an EMBL/GenBank/DDBJ whole genome shotgun (WGS) entry which is preliminary data.</text>
</comment>
<keyword evidence="3" id="KW-1185">Reference proteome</keyword>
<dbReference type="AlphaFoldDB" id="A7ATS8"/>